<dbReference type="Proteomes" id="UP000231586">
    <property type="component" value="Unassembled WGS sequence"/>
</dbReference>
<reference evidence="1 2" key="1">
    <citation type="submission" date="2017-11" db="EMBL/GenBank/DDBJ databases">
        <title>Genomic Encyclopedia of Archaeal and Bacterial Type Strains, Phase II (KMG-II): From Individual Species to Whole Genera.</title>
        <authorList>
            <person name="Goeker M."/>
        </authorList>
    </citation>
    <scope>NUCLEOTIDE SEQUENCE [LARGE SCALE GENOMIC DNA]</scope>
    <source>
        <strain evidence="1 2">DSM 22413</strain>
    </source>
</reference>
<dbReference type="AlphaFoldDB" id="A0A2M8WT99"/>
<sequence>MTAPQHIVLIASTRRPEVLGRTVDSLRAQTIRPDLVVLGVAADGDVPNAFRADPWVRVVVGERGSSVQRNTAFRSLEVLPDLVTFMDDDAVLARDYIEKARAYMTGHPDVALMTGLVVVDGANEDREISRDEAAGALAAHRPTEFERDVRAAYGANMTARGAVVAGEPFDERLRLYAWQEDYDFSVRAGRLGRVVHYHGCVAVHLAVGSGRVDGRTLGFAQIVNPFYLWRKGTKSARQLVHDWAVYLGANVIHLRDRHRPDREGRLHGNLLGLREVVLHGGRPEAVAALRRAPRPHVTTEEGHR</sequence>
<keyword evidence="2" id="KW-1185">Reference proteome</keyword>
<dbReference type="EMBL" id="PGTZ01000007">
    <property type="protein sequence ID" value="PJI94118.1"/>
    <property type="molecule type" value="Genomic_DNA"/>
</dbReference>
<name>A0A2M8WT99_9MICO</name>
<evidence type="ECO:0000313" key="1">
    <source>
        <dbReference type="EMBL" id="PJI94118.1"/>
    </source>
</evidence>
<dbReference type="SUPFAM" id="SSF53448">
    <property type="entry name" value="Nucleotide-diphospho-sugar transferases"/>
    <property type="match status" value="1"/>
</dbReference>
<dbReference type="InterPro" id="IPR029044">
    <property type="entry name" value="Nucleotide-diphossugar_trans"/>
</dbReference>
<evidence type="ECO:0000313" key="2">
    <source>
        <dbReference type="Proteomes" id="UP000231586"/>
    </source>
</evidence>
<dbReference type="GO" id="GO:0016740">
    <property type="term" value="F:transferase activity"/>
    <property type="evidence" value="ECO:0007669"/>
    <property type="project" value="UniProtKB-KW"/>
</dbReference>
<dbReference type="Pfam" id="PF13641">
    <property type="entry name" value="Glyco_tranf_2_3"/>
    <property type="match status" value="1"/>
</dbReference>
<dbReference type="Gene3D" id="3.90.550.10">
    <property type="entry name" value="Spore Coat Polysaccharide Biosynthesis Protein SpsA, Chain A"/>
    <property type="match status" value="1"/>
</dbReference>
<proteinExistence type="predicted"/>
<gene>
    <name evidence="1" type="ORF">CLV34_1604</name>
</gene>
<accession>A0A2M8WT99</accession>
<dbReference type="OrthoDB" id="5174363at2"/>
<dbReference type="CDD" id="cd00761">
    <property type="entry name" value="Glyco_tranf_GTA_type"/>
    <property type="match status" value="1"/>
</dbReference>
<comment type="caution">
    <text evidence="1">The sequence shown here is derived from an EMBL/GenBank/DDBJ whole genome shotgun (WGS) entry which is preliminary data.</text>
</comment>
<keyword evidence="1" id="KW-0808">Transferase</keyword>
<organism evidence="1 2">
    <name type="scientific">Luteimicrobium subarcticum</name>
    <dbReference type="NCBI Taxonomy" id="620910"/>
    <lineage>
        <taxon>Bacteria</taxon>
        <taxon>Bacillati</taxon>
        <taxon>Actinomycetota</taxon>
        <taxon>Actinomycetes</taxon>
        <taxon>Micrococcales</taxon>
        <taxon>Luteimicrobium</taxon>
    </lineage>
</organism>
<protein>
    <submittedName>
        <fullName evidence="1">GT2 family glycosyltransferase</fullName>
    </submittedName>
</protein>